<evidence type="ECO:0000313" key="5">
    <source>
        <dbReference type="EMBL" id="MBB4413625.1"/>
    </source>
</evidence>
<organism evidence="4 7">
    <name type="scientific">Aliirhizobium cellulosilyticum</name>
    <dbReference type="NCBI Taxonomy" id="393664"/>
    <lineage>
        <taxon>Bacteria</taxon>
        <taxon>Pseudomonadati</taxon>
        <taxon>Pseudomonadota</taxon>
        <taxon>Alphaproteobacteria</taxon>
        <taxon>Hyphomicrobiales</taxon>
        <taxon>Rhizobiaceae</taxon>
        <taxon>Aliirhizobium</taxon>
    </lineage>
</organism>
<dbReference type="InterPro" id="IPR049712">
    <property type="entry name" value="Poly_export"/>
</dbReference>
<dbReference type="Gene3D" id="3.30.1950.10">
    <property type="entry name" value="wza like domain"/>
    <property type="match status" value="1"/>
</dbReference>
<evidence type="ECO:0000313" key="4">
    <source>
        <dbReference type="EMBL" id="MBB4350343.1"/>
    </source>
</evidence>
<accession>A0A7W6WRB7</accession>
<feature type="domain" description="Polysaccharide export protein N-terminal" evidence="2">
    <location>
        <begin position="141"/>
        <end position="220"/>
    </location>
</feature>
<dbReference type="Pfam" id="PF02563">
    <property type="entry name" value="Poly_export"/>
    <property type="match status" value="1"/>
</dbReference>
<dbReference type="Proteomes" id="UP000576087">
    <property type="component" value="Unassembled WGS sequence"/>
</dbReference>
<evidence type="ECO:0000313" key="9">
    <source>
        <dbReference type="Proteomes" id="UP000576087"/>
    </source>
</evidence>
<feature type="domain" description="Soluble ligand binding" evidence="3">
    <location>
        <begin position="229"/>
        <end position="278"/>
    </location>
</feature>
<dbReference type="Gene3D" id="3.10.560.10">
    <property type="entry name" value="Outer membrane lipoprotein wza domain like"/>
    <property type="match status" value="2"/>
</dbReference>
<sequence length="451" mass="48476">MNISSLVTMALKPHRILFSGKPEPCSLSFVVRCAFKDVKFWIGRKQFCAAYDPDLEYRDLVRVTAIVICAALAGCQAVPGEGPLASAINEDAGRSPADIGRVNAAVFDIVDVDNHTARLVSDYVSTALKRRFGIGGGPGRAVIGIGDQLKVTIFEAGADGLFSTSEQKQTPIEIVVQPDGTAAIPYVGTVRFAGRTLEEARQQILSSLKSKAVEPDVIIAMGDTPSRSVTVAGAVNRSAQISLNLSGEQITDVIAKAGGPTSQPYESYVTLVRGKRTGTALLKSIVENPSENIYVQPGDQIFVTKDPRTFTLLGAVKSNSRIDFGANDLNLLEAVALGRGGNDETVNAKGFFLFRYEDPEVVVGLLGKRRFDELTHKGMQADKEGRYPIVYRFDMSHPDSMLVGQTFPVKSRDVIYASRHPAVDLTKFLRVIGAPVGIAVQGASISNNLSD</sequence>
<proteinExistence type="predicted"/>
<evidence type="ECO:0000259" key="3">
    <source>
        <dbReference type="Pfam" id="PF10531"/>
    </source>
</evidence>
<reference evidence="7 8" key="1">
    <citation type="submission" date="2020-08" db="EMBL/GenBank/DDBJ databases">
        <title>Genomic Encyclopedia of Type Strains, Phase IV (KMG-V): Genome sequencing to study the core and pangenomes of soil and plant-associated prokaryotes.</title>
        <authorList>
            <person name="Whitman W."/>
        </authorList>
    </citation>
    <scope>NUCLEOTIDE SEQUENCE [LARGE SCALE GENOMIC DNA]</scope>
    <source>
        <strain evidence="5 8">SEMIA 444</strain>
        <strain evidence="4 7">SEMIA 448</strain>
        <strain evidence="6 9">SEMIA 452</strain>
    </source>
</reference>
<gene>
    <name evidence="5" type="ORF">GGE31_004153</name>
    <name evidence="4" type="ORF">GGE33_004108</name>
    <name evidence="6" type="ORF">GGE35_004095</name>
</gene>
<evidence type="ECO:0000259" key="2">
    <source>
        <dbReference type="Pfam" id="PF02563"/>
    </source>
</evidence>
<dbReference type="Proteomes" id="UP000524535">
    <property type="component" value="Unassembled WGS sequence"/>
</dbReference>
<dbReference type="Proteomes" id="UP000520770">
    <property type="component" value="Unassembled WGS sequence"/>
</dbReference>
<dbReference type="InterPro" id="IPR019554">
    <property type="entry name" value="Soluble_ligand-bd"/>
</dbReference>
<dbReference type="AlphaFoldDB" id="A0A7W6WRB7"/>
<evidence type="ECO:0000313" key="6">
    <source>
        <dbReference type="EMBL" id="MBB4448258.1"/>
    </source>
</evidence>
<evidence type="ECO:0000313" key="7">
    <source>
        <dbReference type="Proteomes" id="UP000520770"/>
    </source>
</evidence>
<dbReference type="Pfam" id="PF10531">
    <property type="entry name" value="SLBB"/>
    <property type="match status" value="1"/>
</dbReference>
<evidence type="ECO:0000313" key="8">
    <source>
        <dbReference type="Proteomes" id="UP000524535"/>
    </source>
</evidence>
<dbReference type="PANTHER" id="PTHR33619:SF3">
    <property type="entry name" value="POLYSACCHARIDE EXPORT PROTEIN GFCE-RELATED"/>
    <property type="match status" value="1"/>
</dbReference>
<dbReference type="InterPro" id="IPR003715">
    <property type="entry name" value="Poly_export_N"/>
</dbReference>
<dbReference type="EMBL" id="JACIHM010000006">
    <property type="protein sequence ID" value="MBB4448258.1"/>
    <property type="molecule type" value="Genomic_DNA"/>
</dbReference>
<protein>
    <submittedName>
        <fullName evidence="4">Polysaccharide export outer membrane protein</fullName>
    </submittedName>
</protein>
<name>A0A7W6WRB7_9HYPH</name>
<dbReference type="GO" id="GO:0015159">
    <property type="term" value="F:polysaccharide transmembrane transporter activity"/>
    <property type="evidence" value="ECO:0007669"/>
    <property type="project" value="InterPro"/>
</dbReference>
<keyword evidence="1" id="KW-0732">Signal</keyword>
<comment type="caution">
    <text evidence="4">The sequence shown here is derived from an EMBL/GenBank/DDBJ whole genome shotgun (WGS) entry which is preliminary data.</text>
</comment>
<dbReference type="PANTHER" id="PTHR33619">
    <property type="entry name" value="POLYSACCHARIDE EXPORT PROTEIN GFCE-RELATED"/>
    <property type="match status" value="1"/>
</dbReference>
<evidence type="ECO:0000256" key="1">
    <source>
        <dbReference type="ARBA" id="ARBA00022729"/>
    </source>
</evidence>
<dbReference type="EMBL" id="JACIGW010000005">
    <property type="protein sequence ID" value="MBB4350343.1"/>
    <property type="molecule type" value="Genomic_DNA"/>
</dbReference>
<dbReference type="EMBL" id="JACIGY010000006">
    <property type="protein sequence ID" value="MBB4413625.1"/>
    <property type="molecule type" value="Genomic_DNA"/>
</dbReference>
<keyword evidence="8" id="KW-1185">Reference proteome</keyword>